<evidence type="ECO:0000313" key="4">
    <source>
        <dbReference type="Proteomes" id="UP000297245"/>
    </source>
</evidence>
<keyword evidence="2" id="KW-0472">Membrane</keyword>
<keyword evidence="2" id="KW-1133">Transmembrane helix</keyword>
<protein>
    <submittedName>
        <fullName evidence="3">Uncharacterized protein</fullName>
    </submittedName>
</protein>
<feature type="compositionally biased region" description="Polar residues" evidence="1">
    <location>
        <begin position="349"/>
        <end position="366"/>
    </location>
</feature>
<feature type="region of interest" description="Disordered" evidence="1">
    <location>
        <begin position="332"/>
        <end position="403"/>
    </location>
</feature>
<proteinExistence type="predicted"/>
<feature type="compositionally biased region" description="Low complexity" evidence="1">
    <location>
        <begin position="183"/>
        <end position="246"/>
    </location>
</feature>
<evidence type="ECO:0000256" key="2">
    <source>
        <dbReference type="SAM" id="Phobius"/>
    </source>
</evidence>
<accession>A0A4S8LQC5</accession>
<keyword evidence="4" id="KW-1185">Reference proteome</keyword>
<feature type="compositionally biased region" description="Low complexity" evidence="1">
    <location>
        <begin position="332"/>
        <end position="343"/>
    </location>
</feature>
<dbReference type="AlphaFoldDB" id="A0A4S8LQC5"/>
<evidence type="ECO:0000256" key="1">
    <source>
        <dbReference type="SAM" id="MobiDB-lite"/>
    </source>
</evidence>
<feature type="region of interest" description="Disordered" evidence="1">
    <location>
        <begin position="181"/>
        <end position="264"/>
    </location>
</feature>
<evidence type="ECO:0000313" key="3">
    <source>
        <dbReference type="EMBL" id="THU91360.1"/>
    </source>
</evidence>
<feature type="transmembrane region" description="Helical" evidence="2">
    <location>
        <begin position="270"/>
        <end position="294"/>
    </location>
</feature>
<organism evidence="3 4">
    <name type="scientific">Dendrothele bispora (strain CBS 962.96)</name>
    <dbReference type="NCBI Taxonomy" id="1314807"/>
    <lineage>
        <taxon>Eukaryota</taxon>
        <taxon>Fungi</taxon>
        <taxon>Dikarya</taxon>
        <taxon>Basidiomycota</taxon>
        <taxon>Agaricomycotina</taxon>
        <taxon>Agaricomycetes</taxon>
        <taxon>Agaricomycetidae</taxon>
        <taxon>Agaricales</taxon>
        <taxon>Agaricales incertae sedis</taxon>
        <taxon>Dendrothele</taxon>
    </lineage>
</organism>
<dbReference type="EMBL" id="ML179308">
    <property type="protein sequence ID" value="THU91360.1"/>
    <property type="molecule type" value="Genomic_DNA"/>
</dbReference>
<feature type="compositionally biased region" description="Low complexity" evidence="1">
    <location>
        <begin position="379"/>
        <end position="388"/>
    </location>
</feature>
<dbReference type="OrthoDB" id="3058674at2759"/>
<gene>
    <name evidence="3" type="ORF">K435DRAFT_841070</name>
</gene>
<keyword evidence="2" id="KW-0812">Transmembrane</keyword>
<sequence length="485" mass="51480">MAPARHPSRSFLFIRLLSAPGSATVGVPAIATWFRDPSDPVEFGIVERDVNNQITHSVITIAAQATQGTVQLTFDSPGQFVLPAVDLEASTQVGAGPQIGVVNGGPTIIAPTSTSSPPLVTKTTTSPTAPITITLSITSTVNVVSLSTHPTSTTTEIRRVQMRLNHRNTVILMYSVPSPSVISTAQPSQPTTSPNSSSSSSSSSSANTATVSTSPPLTESSSSESDSSSHTSPSPTEVTSSSSSTNQPPPSTGGNGSTQSQNLDQKKQKVHMAIILSVILAVFVLAALFWIFVIKKQHYANQRRLDAFRMKLNKMGFGWAVGCSSMYESSSSDSESRWGSSSSAGVAHLNTTRTPSGTQSFTSSFWNGDPEERNGHNPSRSLSSSVGSPKLEGSGSRPFDRMTLRSFPSTMSLGFGNWSSHMREREERHTQIMARSQNDVVEEGGSEEAFARIDTNHIPNQSSASSYPFTGTGSGPIPGRVVNWL</sequence>
<reference evidence="3 4" key="1">
    <citation type="journal article" date="2019" name="Nat. Ecol. Evol.">
        <title>Megaphylogeny resolves global patterns of mushroom evolution.</title>
        <authorList>
            <person name="Varga T."/>
            <person name="Krizsan K."/>
            <person name="Foldi C."/>
            <person name="Dima B."/>
            <person name="Sanchez-Garcia M."/>
            <person name="Sanchez-Ramirez S."/>
            <person name="Szollosi G.J."/>
            <person name="Szarkandi J.G."/>
            <person name="Papp V."/>
            <person name="Albert L."/>
            <person name="Andreopoulos W."/>
            <person name="Angelini C."/>
            <person name="Antonin V."/>
            <person name="Barry K.W."/>
            <person name="Bougher N.L."/>
            <person name="Buchanan P."/>
            <person name="Buyck B."/>
            <person name="Bense V."/>
            <person name="Catcheside P."/>
            <person name="Chovatia M."/>
            <person name="Cooper J."/>
            <person name="Damon W."/>
            <person name="Desjardin D."/>
            <person name="Finy P."/>
            <person name="Geml J."/>
            <person name="Haridas S."/>
            <person name="Hughes K."/>
            <person name="Justo A."/>
            <person name="Karasinski D."/>
            <person name="Kautmanova I."/>
            <person name="Kiss B."/>
            <person name="Kocsube S."/>
            <person name="Kotiranta H."/>
            <person name="LaButti K.M."/>
            <person name="Lechner B.E."/>
            <person name="Liimatainen K."/>
            <person name="Lipzen A."/>
            <person name="Lukacs Z."/>
            <person name="Mihaltcheva S."/>
            <person name="Morgado L.N."/>
            <person name="Niskanen T."/>
            <person name="Noordeloos M.E."/>
            <person name="Ohm R.A."/>
            <person name="Ortiz-Santana B."/>
            <person name="Ovrebo C."/>
            <person name="Racz N."/>
            <person name="Riley R."/>
            <person name="Savchenko A."/>
            <person name="Shiryaev A."/>
            <person name="Soop K."/>
            <person name="Spirin V."/>
            <person name="Szebenyi C."/>
            <person name="Tomsovsky M."/>
            <person name="Tulloss R.E."/>
            <person name="Uehling J."/>
            <person name="Grigoriev I.V."/>
            <person name="Vagvolgyi C."/>
            <person name="Papp T."/>
            <person name="Martin F.M."/>
            <person name="Miettinen O."/>
            <person name="Hibbett D.S."/>
            <person name="Nagy L.G."/>
        </authorList>
    </citation>
    <scope>NUCLEOTIDE SEQUENCE [LARGE SCALE GENOMIC DNA]</scope>
    <source>
        <strain evidence="3 4">CBS 962.96</strain>
    </source>
</reference>
<dbReference type="Proteomes" id="UP000297245">
    <property type="component" value="Unassembled WGS sequence"/>
</dbReference>
<name>A0A4S8LQC5_DENBC</name>
<feature type="transmembrane region" description="Helical" evidence="2">
    <location>
        <begin position="12"/>
        <end position="34"/>
    </location>
</feature>